<protein>
    <submittedName>
        <fullName evidence="2">GAF domain protein</fullName>
    </submittedName>
</protein>
<dbReference type="AlphaFoldDB" id="A0A1J5QAJ9"/>
<gene>
    <name evidence="2" type="ORF">GALL_375900</name>
</gene>
<proteinExistence type="predicted"/>
<reference evidence="2" key="1">
    <citation type="submission" date="2016-10" db="EMBL/GenBank/DDBJ databases">
        <title>Sequence of Gallionella enrichment culture.</title>
        <authorList>
            <person name="Poehlein A."/>
            <person name="Muehling M."/>
            <person name="Daniel R."/>
        </authorList>
    </citation>
    <scope>NUCLEOTIDE SEQUENCE</scope>
</reference>
<comment type="caution">
    <text evidence="2">The sequence shown here is derived from an EMBL/GenBank/DDBJ whole genome shotgun (WGS) entry which is preliminary data.</text>
</comment>
<dbReference type="SMART" id="SM00065">
    <property type="entry name" value="GAF"/>
    <property type="match status" value="1"/>
</dbReference>
<dbReference type="EMBL" id="MLJW01001031">
    <property type="protein sequence ID" value="OIQ80657.1"/>
    <property type="molecule type" value="Genomic_DNA"/>
</dbReference>
<dbReference type="Pfam" id="PF01590">
    <property type="entry name" value="GAF"/>
    <property type="match status" value="1"/>
</dbReference>
<feature type="domain" description="GAF" evidence="1">
    <location>
        <begin position="19"/>
        <end position="169"/>
    </location>
</feature>
<evidence type="ECO:0000259" key="1">
    <source>
        <dbReference type="SMART" id="SM00065"/>
    </source>
</evidence>
<dbReference type="SUPFAM" id="SSF55781">
    <property type="entry name" value="GAF domain-like"/>
    <property type="match status" value="1"/>
</dbReference>
<organism evidence="2">
    <name type="scientific">mine drainage metagenome</name>
    <dbReference type="NCBI Taxonomy" id="410659"/>
    <lineage>
        <taxon>unclassified sequences</taxon>
        <taxon>metagenomes</taxon>
        <taxon>ecological metagenomes</taxon>
    </lineage>
</organism>
<dbReference type="InterPro" id="IPR003018">
    <property type="entry name" value="GAF"/>
</dbReference>
<dbReference type="Gene3D" id="3.30.450.40">
    <property type="match status" value="1"/>
</dbReference>
<name>A0A1J5QAJ9_9ZZZZ</name>
<accession>A0A1J5QAJ9</accession>
<sequence>MDALMIALHDPSKFLQEGNIDDDLLTLAETAANRLAAENCSIMLLKDGVPDDLRLRLCASYGDLPDAAYDESVGRGQGIAGRVLACGQSIVIGDISHSGFAGCARRPDDPRKSLISSPIAINKRMVGVINVSGHFNGEAFTPIDVGWLEMFALFVGKSIQAIQLQGILNSRFVQLALVQEAEQKLGGSYKTVLQHPDQLAKILAKSFYKEMVRAGFGTSHIINTATEIIALLSHGLQQHNKRMARGAAPAAGGKHGDA</sequence>
<evidence type="ECO:0000313" key="2">
    <source>
        <dbReference type="EMBL" id="OIQ80657.1"/>
    </source>
</evidence>
<dbReference type="InterPro" id="IPR029016">
    <property type="entry name" value="GAF-like_dom_sf"/>
</dbReference>